<keyword evidence="1" id="KW-1133">Transmembrane helix</keyword>
<sequence>IIGDKAKRIPKAIKIIIFDFVFDFIFIYLLFY</sequence>
<organism evidence="2">
    <name type="scientific">marine sediment metagenome</name>
    <dbReference type="NCBI Taxonomy" id="412755"/>
    <lineage>
        <taxon>unclassified sequences</taxon>
        <taxon>metagenomes</taxon>
        <taxon>ecological metagenomes</taxon>
    </lineage>
</organism>
<gene>
    <name evidence="2" type="ORF">S01H4_21144</name>
</gene>
<evidence type="ECO:0000256" key="1">
    <source>
        <dbReference type="SAM" id="Phobius"/>
    </source>
</evidence>
<dbReference type="AlphaFoldDB" id="X1B140"/>
<name>X1B140_9ZZZZ</name>
<accession>X1B140</accession>
<feature type="transmembrane region" description="Helical" evidence="1">
    <location>
        <begin position="12"/>
        <end position="31"/>
    </location>
</feature>
<keyword evidence="1" id="KW-0812">Transmembrane</keyword>
<evidence type="ECO:0000313" key="2">
    <source>
        <dbReference type="EMBL" id="GAG77963.1"/>
    </source>
</evidence>
<feature type="non-terminal residue" evidence="2">
    <location>
        <position position="1"/>
    </location>
</feature>
<dbReference type="EMBL" id="BART01009559">
    <property type="protein sequence ID" value="GAG77963.1"/>
    <property type="molecule type" value="Genomic_DNA"/>
</dbReference>
<reference evidence="2" key="1">
    <citation type="journal article" date="2014" name="Front. Microbiol.">
        <title>High frequency of phylogenetically diverse reductive dehalogenase-homologous genes in deep subseafloor sedimentary metagenomes.</title>
        <authorList>
            <person name="Kawai M."/>
            <person name="Futagami T."/>
            <person name="Toyoda A."/>
            <person name="Takaki Y."/>
            <person name="Nishi S."/>
            <person name="Hori S."/>
            <person name="Arai W."/>
            <person name="Tsubouchi T."/>
            <person name="Morono Y."/>
            <person name="Uchiyama I."/>
            <person name="Ito T."/>
            <person name="Fujiyama A."/>
            <person name="Inagaki F."/>
            <person name="Takami H."/>
        </authorList>
    </citation>
    <scope>NUCLEOTIDE SEQUENCE</scope>
    <source>
        <strain evidence="2">Expedition CK06-06</strain>
    </source>
</reference>
<proteinExistence type="predicted"/>
<keyword evidence="1" id="KW-0472">Membrane</keyword>
<comment type="caution">
    <text evidence="2">The sequence shown here is derived from an EMBL/GenBank/DDBJ whole genome shotgun (WGS) entry which is preliminary data.</text>
</comment>
<protein>
    <submittedName>
        <fullName evidence="2">Uncharacterized protein</fullName>
    </submittedName>
</protein>